<reference evidence="2 3" key="1">
    <citation type="submission" date="2021-06" db="EMBL/GenBank/DDBJ databases">
        <title>Caerostris extrusa draft genome.</title>
        <authorList>
            <person name="Kono N."/>
            <person name="Arakawa K."/>
        </authorList>
    </citation>
    <scope>NUCLEOTIDE SEQUENCE [LARGE SCALE GENOMIC DNA]</scope>
</reference>
<keyword evidence="3" id="KW-1185">Reference proteome</keyword>
<comment type="caution">
    <text evidence="2">The sequence shown here is derived from an EMBL/GenBank/DDBJ whole genome shotgun (WGS) entry which is preliminary data.</text>
</comment>
<feature type="compositionally biased region" description="Basic and acidic residues" evidence="1">
    <location>
        <begin position="133"/>
        <end position="151"/>
    </location>
</feature>
<feature type="region of interest" description="Disordered" evidence="1">
    <location>
        <begin position="44"/>
        <end position="84"/>
    </location>
</feature>
<accession>A0AAV4UX30</accession>
<dbReference type="AlphaFoldDB" id="A0AAV4UX30"/>
<name>A0AAV4UX30_CAEEX</name>
<sequence>MIKIWDSLMQESEKKELWSSPIDDSNVPSSGWIPLFRVIKTQNSNFRNNSTKPEETIVESSRPQSSQTDSSTTPESSPLKEEWNIPHYGIPKNLCFKTGKRQRNRKPKSKQFMDFHQTYSQGREAWILVKGSEGNRTRESNEPQRSEKSRIDGSNSKHQTSYTPTKEFSFDLKNWEKDSDWTPLLRAVGSVTSKGLIFRLTKVQVMAK</sequence>
<feature type="compositionally biased region" description="Polar residues" evidence="1">
    <location>
        <begin position="152"/>
        <end position="163"/>
    </location>
</feature>
<feature type="compositionally biased region" description="Low complexity" evidence="1">
    <location>
        <begin position="59"/>
        <end position="77"/>
    </location>
</feature>
<dbReference type="EMBL" id="BPLR01013621">
    <property type="protein sequence ID" value="GIY62462.1"/>
    <property type="molecule type" value="Genomic_DNA"/>
</dbReference>
<dbReference type="Proteomes" id="UP001054945">
    <property type="component" value="Unassembled WGS sequence"/>
</dbReference>
<proteinExistence type="predicted"/>
<organism evidence="2 3">
    <name type="scientific">Caerostris extrusa</name>
    <name type="common">Bark spider</name>
    <name type="synonym">Caerostris bankana</name>
    <dbReference type="NCBI Taxonomy" id="172846"/>
    <lineage>
        <taxon>Eukaryota</taxon>
        <taxon>Metazoa</taxon>
        <taxon>Ecdysozoa</taxon>
        <taxon>Arthropoda</taxon>
        <taxon>Chelicerata</taxon>
        <taxon>Arachnida</taxon>
        <taxon>Araneae</taxon>
        <taxon>Araneomorphae</taxon>
        <taxon>Entelegynae</taxon>
        <taxon>Araneoidea</taxon>
        <taxon>Araneidae</taxon>
        <taxon>Caerostris</taxon>
    </lineage>
</organism>
<evidence type="ECO:0000313" key="3">
    <source>
        <dbReference type="Proteomes" id="UP001054945"/>
    </source>
</evidence>
<gene>
    <name evidence="2" type="primary">AVEN_27869_1</name>
    <name evidence="2" type="ORF">CEXT_678531</name>
</gene>
<evidence type="ECO:0000256" key="1">
    <source>
        <dbReference type="SAM" id="MobiDB-lite"/>
    </source>
</evidence>
<feature type="region of interest" description="Disordered" evidence="1">
    <location>
        <begin position="130"/>
        <end position="163"/>
    </location>
</feature>
<protein>
    <submittedName>
        <fullName evidence="2">Uncharacterized protein</fullName>
    </submittedName>
</protein>
<evidence type="ECO:0000313" key="2">
    <source>
        <dbReference type="EMBL" id="GIY62462.1"/>
    </source>
</evidence>